<dbReference type="Pfam" id="PF07885">
    <property type="entry name" value="Ion_trans_2"/>
    <property type="match status" value="1"/>
</dbReference>
<dbReference type="EMBL" id="CP100355">
    <property type="protein sequence ID" value="UTF53311.1"/>
    <property type="molecule type" value="Genomic_DNA"/>
</dbReference>
<evidence type="ECO:0000313" key="4">
    <source>
        <dbReference type="Proteomes" id="UP001056855"/>
    </source>
</evidence>
<keyword evidence="4" id="KW-1185">Reference proteome</keyword>
<evidence type="ECO:0000313" key="3">
    <source>
        <dbReference type="EMBL" id="UTF53311.1"/>
    </source>
</evidence>
<dbReference type="InterPro" id="IPR013099">
    <property type="entry name" value="K_chnl_dom"/>
</dbReference>
<protein>
    <submittedName>
        <fullName evidence="3">Potassium channel family protein</fullName>
    </submittedName>
</protein>
<name>A0A9E7N9K2_9EURY</name>
<dbReference type="AlphaFoldDB" id="A0A9E7N9K2"/>
<evidence type="ECO:0000256" key="1">
    <source>
        <dbReference type="SAM" id="Phobius"/>
    </source>
</evidence>
<dbReference type="Proteomes" id="UP001056855">
    <property type="component" value="Chromosome"/>
</dbReference>
<proteinExistence type="predicted"/>
<keyword evidence="3" id="KW-0407">Ion channel</keyword>
<dbReference type="GO" id="GO:0034220">
    <property type="term" value="P:monoatomic ion transmembrane transport"/>
    <property type="evidence" value="ECO:0007669"/>
    <property type="project" value="UniProtKB-KW"/>
</dbReference>
<dbReference type="SUPFAM" id="SSF81324">
    <property type="entry name" value="Voltage-gated potassium channels"/>
    <property type="match status" value="1"/>
</dbReference>
<sequence length="335" mass="36810">MQWLYLGLGAALLIAVIVDIIWTTLWVDGGAGPLSRHLTTGTWRIIRVVGRSRPRALSTAGPLILTLTLAMWIGLLWAGWTFLFAGGDVALVSTRNGNPADWAGRLYYVAYTMFTSGNGDYAPTSSTWEIASSFTTATGMAFVTLGVSYVITVLGAVSSKRSFASDVTGLGNSSEEFVRTGWDGDSFEGLERPLESLATQLSLLAEQHKSYPILHYYHSEQGGRASAMAVPILDEALTLLRHAVEAENRPNQTVLTHARSSTDDYLETLDSAFIEPTEELPPPPDLDRLREAGIDTVSNDDFERTLEESETRRRHLLGVVRADAWYWPPVEGEEE</sequence>
<dbReference type="RefSeq" id="WP_254157660.1">
    <property type="nucleotide sequence ID" value="NZ_CP100355.1"/>
</dbReference>
<keyword evidence="3" id="KW-0406">Ion transport</keyword>
<dbReference type="Gene3D" id="1.10.287.70">
    <property type="match status" value="1"/>
</dbReference>
<keyword evidence="1" id="KW-0812">Transmembrane</keyword>
<keyword evidence="1" id="KW-1133">Transmembrane helix</keyword>
<evidence type="ECO:0000259" key="2">
    <source>
        <dbReference type="Pfam" id="PF07885"/>
    </source>
</evidence>
<dbReference type="GeneID" id="73291642"/>
<feature type="transmembrane region" description="Helical" evidence="1">
    <location>
        <begin position="63"/>
        <end position="85"/>
    </location>
</feature>
<feature type="domain" description="Potassium channel" evidence="2">
    <location>
        <begin position="80"/>
        <end position="154"/>
    </location>
</feature>
<reference evidence="3" key="1">
    <citation type="submission" date="2022-06" db="EMBL/GenBank/DDBJ databases">
        <title>Diverse halophilic archaea isolated from saline environments.</title>
        <authorList>
            <person name="Cui H.-L."/>
        </authorList>
    </citation>
    <scope>NUCLEOTIDE SEQUENCE</scope>
    <source>
        <strain evidence="3">WLHS1</strain>
    </source>
</reference>
<keyword evidence="1" id="KW-0472">Membrane</keyword>
<gene>
    <name evidence="3" type="ORF">NGM29_16310</name>
</gene>
<feature type="transmembrane region" description="Helical" evidence="1">
    <location>
        <begin position="134"/>
        <end position="157"/>
    </location>
</feature>
<accession>A0A9E7N9K2</accession>
<dbReference type="KEGG" id="sawl:NGM29_16310"/>
<keyword evidence="3" id="KW-0813">Transport</keyword>
<organism evidence="3 4">
    <name type="scientific">Natronosalvus rutilus</name>
    <dbReference type="NCBI Taxonomy" id="2953753"/>
    <lineage>
        <taxon>Archaea</taxon>
        <taxon>Methanobacteriati</taxon>
        <taxon>Methanobacteriota</taxon>
        <taxon>Stenosarchaea group</taxon>
        <taxon>Halobacteria</taxon>
        <taxon>Halobacteriales</taxon>
        <taxon>Natrialbaceae</taxon>
        <taxon>Natronosalvus</taxon>
    </lineage>
</organism>
<feature type="transmembrane region" description="Helical" evidence="1">
    <location>
        <begin position="6"/>
        <end position="27"/>
    </location>
</feature>